<dbReference type="KEGG" id="cpi:Cpin_1539"/>
<accession>A0A979G1L3</accession>
<dbReference type="EMBL" id="CP001699">
    <property type="protein sequence ID" value="ACU59036.1"/>
    <property type="molecule type" value="Genomic_DNA"/>
</dbReference>
<name>A0A979G1L3_CHIPD</name>
<evidence type="ECO:0000313" key="1">
    <source>
        <dbReference type="EMBL" id="ACU59036.1"/>
    </source>
</evidence>
<reference evidence="2" key="1">
    <citation type="submission" date="2009-08" db="EMBL/GenBank/DDBJ databases">
        <title>The complete genome of Chitinophaga pinensis DSM 2588.</title>
        <authorList>
            <consortium name="US DOE Joint Genome Institute (JGI-PGF)"/>
            <person name="Lucas S."/>
            <person name="Copeland A."/>
            <person name="Lapidus A."/>
            <person name="Glavina del Rio T."/>
            <person name="Dalin E."/>
            <person name="Tice H."/>
            <person name="Bruce D."/>
            <person name="Goodwin L."/>
            <person name="Pitluck S."/>
            <person name="Kyrpides N."/>
            <person name="Mavromatis K."/>
            <person name="Ivanova N."/>
            <person name="Mikhailova N."/>
            <person name="Sims D."/>
            <person name="Meinche L."/>
            <person name="Brettin T."/>
            <person name="Detter J.C."/>
            <person name="Han C."/>
            <person name="Larimer F."/>
            <person name="Land M."/>
            <person name="Hauser L."/>
            <person name="Markowitz V."/>
            <person name="Cheng J.-F."/>
            <person name="Hugenholtz P."/>
            <person name="Woyke T."/>
            <person name="Wu D."/>
            <person name="Spring S."/>
            <person name="Klenk H.-P."/>
            <person name="Eisen J.A."/>
        </authorList>
    </citation>
    <scope>NUCLEOTIDE SEQUENCE [LARGE SCALE GENOMIC DNA]</scope>
    <source>
        <strain evidence="2">ATCC 43595 / DSM 2588 / LMG 13176 / NBRC 15968 / NCIMB 11800 / UQM 2034</strain>
    </source>
</reference>
<dbReference type="OrthoDB" id="6058205at2"/>
<reference evidence="1 2" key="2">
    <citation type="journal article" date="2010" name="Stand. Genomic Sci.">
        <title>Complete genome sequence of Chitinophaga pinensis type strain (UQM 2034).</title>
        <authorList>
            <person name="Glavina Del Rio T."/>
            <person name="Abt B."/>
            <person name="Spring S."/>
            <person name="Lapidus A."/>
            <person name="Nolan M."/>
            <person name="Tice H."/>
            <person name="Copeland A."/>
            <person name="Cheng J.F."/>
            <person name="Chen F."/>
            <person name="Bruce D."/>
            <person name="Goodwin L."/>
            <person name="Pitluck S."/>
            <person name="Ivanova N."/>
            <person name="Mavromatis K."/>
            <person name="Mikhailova N."/>
            <person name="Pati A."/>
            <person name="Chen A."/>
            <person name="Palaniappan K."/>
            <person name="Land M."/>
            <person name="Hauser L."/>
            <person name="Chang Y.J."/>
            <person name="Jeffries C.D."/>
            <person name="Chain P."/>
            <person name="Saunders E."/>
            <person name="Detter J.C."/>
            <person name="Brettin T."/>
            <person name="Rohde M."/>
            <person name="Goker M."/>
            <person name="Bristow J."/>
            <person name="Eisen J.A."/>
            <person name="Markowitz V."/>
            <person name="Hugenholtz P."/>
            <person name="Kyrpides N.C."/>
            <person name="Klenk H.P."/>
            <person name="Lucas S."/>
        </authorList>
    </citation>
    <scope>NUCLEOTIDE SEQUENCE [LARGE SCALE GENOMIC DNA]</scope>
    <source>
        <strain evidence="2">ATCC 43595 / DSM 2588 / LMG 13176 / NBRC 15968 / NCIMB 11800 / UQM 2034</strain>
    </source>
</reference>
<evidence type="ECO:0000313" key="2">
    <source>
        <dbReference type="Proteomes" id="UP000002215"/>
    </source>
</evidence>
<dbReference type="Proteomes" id="UP000002215">
    <property type="component" value="Chromosome"/>
</dbReference>
<dbReference type="RefSeq" id="WP_012789212.1">
    <property type="nucleotide sequence ID" value="NC_013132.1"/>
</dbReference>
<sequence length="112" mass="13180">MNSQRDKTKIINYPPETLRTFHVNAYEWIDNLNFTISPEECLENAEEYVNIAKEIFLDAGWDGDGKIELMWTPPFLLHNMLTEELTKGLTIWHVKQREDGISWLLSPIQLPY</sequence>
<dbReference type="AlphaFoldDB" id="A0A979G1L3"/>
<proteinExistence type="predicted"/>
<organism evidence="1 2">
    <name type="scientific">Chitinophaga pinensis (strain ATCC 43595 / DSM 2588 / LMG 13176 / NBRC 15968 / NCIMB 11800 / UQM 2034)</name>
    <dbReference type="NCBI Taxonomy" id="485918"/>
    <lineage>
        <taxon>Bacteria</taxon>
        <taxon>Pseudomonadati</taxon>
        <taxon>Bacteroidota</taxon>
        <taxon>Chitinophagia</taxon>
        <taxon>Chitinophagales</taxon>
        <taxon>Chitinophagaceae</taxon>
        <taxon>Chitinophaga</taxon>
    </lineage>
</organism>
<gene>
    <name evidence="1" type="ordered locus">Cpin_1539</name>
</gene>
<protein>
    <submittedName>
        <fullName evidence="1">Uncharacterized protein</fullName>
    </submittedName>
</protein>